<gene>
    <name evidence="2" type="ORF">MettiDRAFT_0335</name>
</gene>
<organism evidence="2 3">
    <name type="scientific">Methanolobus tindarius DSM 2278</name>
    <dbReference type="NCBI Taxonomy" id="1090322"/>
    <lineage>
        <taxon>Archaea</taxon>
        <taxon>Methanobacteriati</taxon>
        <taxon>Methanobacteriota</taxon>
        <taxon>Stenosarchaea group</taxon>
        <taxon>Methanomicrobia</taxon>
        <taxon>Methanosarcinales</taxon>
        <taxon>Methanosarcinaceae</taxon>
        <taxon>Methanolobus</taxon>
    </lineage>
</organism>
<dbReference type="Pfam" id="PF00148">
    <property type="entry name" value="Oxidored_nitro"/>
    <property type="match status" value="1"/>
</dbReference>
<evidence type="ECO:0000259" key="1">
    <source>
        <dbReference type="Pfam" id="PF00148"/>
    </source>
</evidence>
<keyword evidence="3" id="KW-1185">Reference proteome</keyword>
<dbReference type="PANTHER" id="PTHR42956">
    <property type="entry name" value="NITROGENASE IRON-MOLYBDENUM COFACTOR BIOSYNTHESIS PROTEIN NIFE"/>
    <property type="match status" value="1"/>
</dbReference>
<dbReference type="GO" id="GO:0016491">
    <property type="term" value="F:oxidoreductase activity"/>
    <property type="evidence" value="ECO:0007669"/>
    <property type="project" value="InterPro"/>
</dbReference>
<evidence type="ECO:0000313" key="2">
    <source>
        <dbReference type="EMBL" id="ETA66932.1"/>
    </source>
</evidence>
<dbReference type="OrthoDB" id="61861at2157"/>
<reference evidence="2 3" key="1">
    <citation type="submission" date="2013-08" db="EMBL/GenBank/DDBJ databases">
        <authorList>
            <consortium name="DOE Joint Genome Institute"/>
            <person name="Eisen J."/>
            <person name="Huntemann M."/>
            <person name="Han J."/>
            <person name="Chen A."/>
            <person name="Kyrpides N."/>
            <person name="Mavromatis K."/>
            <person name="Markowitz V."/>
            <person name="Palaniappan K."/>
            <person name="Ivanova N."/>
            <person name="Schaumberg A."/>
            <person name="Pati A."/>
            <person name="Liolios K."/>
            <person name="Nordberg H.P."/>
            <person name="Cantor M.N."/>
            <person name="Hua S.X."/>
            <person name="Woyke T."/>
        </authorList>
    </citation>
    <scope>NUCLEOTIDE SEQUENCE [LARGE SCALE GENOMIC DNA]</scope>
    <source>
        <strain evidence="2 3">DSM 2278</strain>
    </source>
</reference>
<protein>
    <submittedName>
        <fullName evidence="2">Nitrogenase molybdenum-iron protein, alpha and beta chains</fullName>
    </submittedName>
</protein>
<dbReference type="Proteomes" id="UP000019483">
    <property type="component" value="Unassembled WGS sequence"/>
</dbReference>
<sequence length="429" mass="47581">MTLTADAFTGSLLAVEGIKDAAVVLNGPTGCKFYHSHISDCQYPRASSFDPLGYTEEFYFGQPRVPCTYLEGDDYVAGSTEKLRRILPAIAAKSDDLLVILNSPGASLIGDDLKKFIDSAGLSNRCIAIENAGYSSPVCEGFEQTVIEILKWMNPEKNLNNSNPVKVNLVGISLYNSNWDSTVYELRRILSFLNIEIEAVICAGTSFEELKKSTSSVCNIVVFPEYGLKIAKWYEEKLGIPYVLSPAGAPVGYDATEIWIEKIASFMELDSSHAIEILRNERKKHYHKISRFHSLTGLPKGATFTINGDSSVVLPLTKWLYEYLGMAPVGVKILPGSKPEIESQIIDFLEKTGFSESWNKFCDDEPVDIVISDGHTIRMIQEKSLCKKGIEIAMPSSGYLNFLPRTYVGINGALLLLEEIFNGLRRRPL</sequence>
<evidence type="ECO:0000313" key="3">
    <source>
        <dbReference type="Proteomes" id="UP000019483"/>
    </source>
</evidence>
<proteinExistence type="predicted"/>
<feature type="domain" description="Nitrogenase/oxidoreductase component 1" evidence="1">
    <location>
        <begin position="8"/>
        <end position="424"/>
    </location>
</feature>
<dbReference type="InterPro" id="IPR000510">
    <property type="entry name" value="Nase/OxRdtase_comp1"/>
</dbReference>
<dbReference type="RefSeq" id="WP_023844068.1">
    <property type="nucleotide sequence ID" value="NZ_AZAJ01000001.1"/>
</dbReference>
<dbReference type="InterPro" id="IPR049939">
    <property type="entry name" value="NifE-like"/>
</dbReference>
<dbReference type="EMBL" id="AZAJ01000001">
    <property type="protein sequence ID" value="ETA66932.1"/>
    <property type="molecule type" value="Genomic_DNA"/>
</dbReference>
<accession>W9DTB5</accession>
<dbReference type="STRING" id="1090322.MettiDRAFT_0335"/>
<dbReference type="PANTHER" id="PTHR42956:SF1">
    <property type="entry name" value="NITROGENASE IRON-MOLYBDENUM COFACTOR BIOSYNTHESIS PROTEIN NIFE"/>
    <property type="match status" value="1"/>
</dbReference>
<dbReference type="SUPFAM" id="SSF53807">
    <property type="entry name" value="Helical backbone' metal receptor"/>
    <property type="match status" value="1"/>
</dbReference>
<dbReference type="AlphaFoldDB" id="W9DTB5"/>
<name>W9DTB5_METTI</name>
<dbReference type="Gene3D" id="3.40.50.1980">
    <property type="entry name" value="Nitrogenase molybdenum iron protein domain"/>
    <property type="match status" value="3"/>
</dbReference>
<comment type="caution">
    <text evidence="2">The sequence shown here is derived from an EMBL/GenBank/DDBJ whole genome shotgun (WGS) entry which is preliminary data.</text>
</comment>